<dbReference type="Gene3D" id="3.40.50.1980">
    <property type="entry name" value="Nitrogenase molybdenum iron protein domain"/>
    <property type="match status" value="1"/>
</dbReference>
<dbReference type="Proteomes" id="UP000187134">
    <property type="component" value="Unassembled WGS sequence"/>
</dbReference>
<dbReference type="AlphaFoldDB" id="A0A1R1BMQ0"/>
<gene>
    <name evidence="1" type="ORF">BK131_21855</name>
</gene>
<evidence type="ECO:0000313" key="1">
    <source>
        <dbReference type="EMBL" id="OMF11084.1"/>
    </source>
</evidence>
<sequence length="191" mass="22048">MWNDYYILWNYAAVSITDIRYMELEAYEMKYKFPTSTFVLTFQGEAGVMIDNQTYEVSRFYVLHGGKGSKLVIQAGEAGLRLYYLMYKANLPSGGRNDLGRLIKEILMKDQLVEVSSEAIPEFAGDYIILTADNLTLEELKSKPVWSSLDAVKNDRVFIWSPDRSWYFDPIATLDQTEELAAWFTKISEQK</sequence>
<comment type="caution">
    <text evidence="1">The sequence shown here is derived from an EMBL/GenBank/DDBJ whole genome shotgun (WGS) entry which is preliminary data.</text>
</comment>
<evidence type="ECO:0000313" key="2">
    <source>
        <dbReference type="Proteomes" id="UP000187134"/>
    </source>
</evidence>
<reference evidence="1 2" key="1">
    <citation type="submission" date="2016-11" db="EMBL/GenBank/DDBJ databases">
        <title>Paenibacillus species isolates.</title>
        <authorList>
            <person name="Beno S.M."/>
        </authorList>
    </citation>
    <scope>NUCLEOTIDE SEQUENCE [LARGE SCALE GENOMIC DNA]</scope>
    <source>
        <strain evidence="1 2">FSL H8-0246</strain>
    </source>
</reference>
<protein>
    <submittedName>
        <fullName evidence="1">Uncharacterized protein</fullName>
    </submittedName>
</protein>
<proteinExistence type="predicted"/>
<organism evidence="1 2">
    <name type="scientific">Paenibacillus amylolyticus</name>
    <dbReference type="NCBI Taxonomy" id="1451"/>
    <lineage>
        <taxon>Bacteria</taxon>
        <taxon>Bacillati</taxon>
        <taxon>Bacillota</taxon>
        <taxon>Bacilli</taxon>
        <taxon>Bacillales</taxon>
        <taxon>Paenibacillaceae</taxon>
        <taxon>Paenibacillus</taxon>
    </lineage>
</organism>
<accession>A0A1R1BMQ0</accession>
<dbReference type="OrthoDB" id="2241086at2"/>
<dbReference type="SUPFAM" id="SSF53807">
    <property type="entry name" value="Helical backbone' metal receptor"/>
    <property type="match status" value="1"/>
</dbReference>
<dbReference type="EMBL" id="MRTJ01000011">
    <property type="protein sequence ID" value="OMF11084.1"/>
    <property type="molecule type" value="Genomic_DNA"/>
</dbReference>
<name>A0A1R1BMQ0_PAEAM</name>